<accession>A0A1F7VA09</accession>
<evidence type="ECO:0000313" key="2">
    <source>
        <dbReference type="EMBL" id="OGL86948.1"/>
    </source>
</evidence>
<feature type="transmembrane region" description="Helical" evidence="1">
    <location>
        <begin position="145"/>
        <end position="167"/>
    </location>
</feature>
<reference evidence="2 3" key="1">
    <citation type="journal article" date="2016" name="Nat. Commun.">
        <title>Thousands of microbial genomes shed light on interconnected biogeochemical processes in an aquifer system.</title>
        <authorList>
            <person name="Anantharaman K."/>
            <person name="Brown C.T."/>
            <person name="Hug L.A."/>
            <person name="Sharon I."/>
            <person name="Castelle C.J."/>
            <person name="Probst A.J."/>
            <person name="Thomas B.C."/>
            <person name="Singh A."/>
            <person name="Wilkins M.J."/>
            <person name="Karaoz U."/>
            <person name="Brodie E.L."/>
            <person name="Williams K.H."/>
            <person name="Hubbard S.S."/>
            <person name="Banfield J.F."/>
        </authorList>
    </citation>
    <scope>NUCLEOTIDE SEQUENCE [LARGE SCALE GENOMIC DNA]</scope>
</reference>
<dbReference type="Proteomes" id="UP000176593">
    <property type="component" value="Unassembled WGS sequence"/>
</dbReference>
<organism evidence="2 3">
    <name type="scientific">Candidatus Uhrbacteria bacterium RIFCSPLOWO2_02_FULL_48_18</name>
    <dbReference type="NCBI Taxonomy" id="1802408"/>
    <lineage>
        <taxon>Bacteria</taxon>
        <taxon>Candidatus Uhriibacteriota</taxon>
    </lineage>
</organism>
<comment type="caution">
    <text evidence="2">The sequence shown here is derived from an EMBL/GenBank/DDBJ whole genome shotgun (WGS) entry which is preliminary data.</text>
</comment>
<feature type="transmembrane region" description="Helical" evidence="1">
    <location>
        <begin position="20"/>
        <end position="39"/>
    </location>
</feature>
<feature type="transmembrane region" description="Helical" evidence="1">
    <location>
        <begin position="45"/>
        <end position="63"/>
    </location>
</feature>
<dbReference type="EMBL" id="MGEQ01000003">
    <property type="protein sequence ID" value="OGL86948.1"/>
    <property type="molecule type" value="Genomic_DNA"/>
</dbReference>
<gene>
    <name evidence="2" type="ORF">A3I41_03265</name>
</gene>
<proteinExistence type="predicted"/>
<keyword evidence="1" id="KW-0812">Transmembrane</keyword>
<feature type="transmembrane region" description="Helical" evidence="1">
    <location>
        <begin position="105"/>
        <end position="124"/>
    </location>
</feature>
<keyword evidence="1" id="KW-1133">Transmembrane helix</keyword>
<evidence type="ECO:0000313" key="3">
    <source>
        <dbReference type="Proteomes" id="UP000176593"/>
    </source>
</evidence>
<keyword evidence="1" id="KW-0472">Membrane</keyword>
<sequence length="170" mass="18788">MEQELLAETSESRPNATRFAEYFGGTVAVILCIMLTFAHFVSWDFAYIMALSSCVLGGHLCFYRFEEREAPTQMIAGACAVLFIGGMTVPFTASFLRILGVPDRSLGWMVLMSVCSIGVWVAFIEFIDRAVRRHGSDQQMAYPKWLVMLAGATSSALFLIIVFASGVKMT</sequence>
<dbReference type="AlphaFoldDB" id="A0A1F7VA09"/>
<protein>
    <submittedName>
        <fullName evidence="2">Uncharacterized protein</fullName>
    </submittedName>
</protein>
<evidence type="ECO:0000256" key="1">
    <source>
        <dbReference type="SAM" id="Phobius"/>
    </source>
</evidence>
<name>A0A1F7VA09_9BACT</name>
<feature type="transmembrane region" description="Helical" evidence="1">
    <location>
        <begin position="75"/>
        <end position="99"/>
    </location>
</feature>